<name>A0ABP1G8H5_9CHLO</name>
<feature type="region of interest" description="Disordered" evidence="1">
    <location>
        <begin position="149"/>
        <end position="178"/>
    </location>
</feature>
<proteinExistence type="predicted"/>
<feature type="region of interest" description="Disordered" evidence="1">
    <location>
        <begin position="788"/>
        <end position="809"/>
    </location>
</feature>
<protein>
    <submittedName>
        <fullName evidence="3">G11676 protein</fullName>
    </submittedName>
</protein>
<dbReference type="PANTHER" id="PTHR33418">
    <property type="entry name" value="HELICASE-ASSOCIATED"/>
    <property type="match status" value="1"/>
</dbReference>
<dbReference type="InterPro" id="IPR005114">
    <property type="entry name" value="Helicase_assoc"/>
</dbReference>
<accession>A0ABP1G8H5</accession>
<evidence type="ECO:0000259" key="2">
    <source>
        <dbReference type="Pfam" id="PF03457"/>
    </source>
</evidence>
<feature type="compositionally biased region" description="Polar residues" evidence="1">
    <location>
        <begin position="793"/>
        <end position="809"/>
    </location>
</feature>
<organism evidence="3 4">
    <name type="scientific">Coccomyxa viridis</name>
    <dbReference type="NCBI Taxonomy" id="1274662"/>
    <lineage>
        <taxon>Eukaryota</taxon>
        <taxon>Viridiplantae</taxon>
        <taxon>Chlorophyta</taxon>
        <taxon>core chlorophytes</taxon>
        <taxon>Trebouxiophyceae</taxon>
        <taxon>Trebouxiophyceae incertae sedis</taxon>
        <taxon>Coccomyxaceae</taxon>
        <taxon>Coccomyxa</taxon>
    </lineage>
</organism>
<feature type="compositionally biased region" description="Low complexity" evidence="1">
    <location>
        <begin position="153"/>
        <end position="167"/>
    </location>
</feature>
<evidence type="ECO:0000256" key="1">
    <source>
        <dbReference type="SAM" id="MobiDB-lite"/>
    </source>
</evidence>
<reference evidence="3 4" key="1">
    <citation type="submission" date="2024-06" db="EMBL/GenBank/DDBJ databases">
        <authorList>
            <person name="Kraege A."/>
            <person name="Thomma B."/>
        </authorList>
    </citation>
    <scope>NUCLEOTIDE SEQUENCE [LARGE SCALE GENOMIC DNA]</scope>
</reference>
<dbReference type="PANTHER" id="PTHR33418:SF1">
    <property type="entry name" value="HELICASE-ASSOCIATED DOMAIN-CONTAINING PROTEIN"/>
    <property type="match status" value="1"/>
</dbReference>
<dbReference type="Gene3D" id="6.10.140.530">
    <property type="match status" value="2"/>
</dbReference>
<evidence type="ECO:0000313" key="4">
    <source>
        <dbReference type="Proteomes" id="UP001497392"/>
    </source>
</evidence>
<keyword evidence="4" id="KW-1185">Reference proteome</keyword>
<evidence type="ECO:0000313" key="3">
    <source>
        <dbReference type="EMBL" id="CAL5228524.1"/>
    </source>
</evidence>
<gene>
    <name evidence="3" type="primary">g11676</name>
    <name evidence="3" type="ORF">VP750_LOCUS10430</name>
</gene>
<dbReference type="Proteomes" id="UP001497392">
    <property type="component" value="Unassembled WGS sequence"/>
</dbReference>
<feature type="compositionally biased region" description="Polar residues" evidence="1">
    <location>
        <begin position="606"/>
        <end position="618"/>
    </location>
</feature>
<feature type="domain" description="Helicase-associated" evidence="2">
    <location>
        <begin position="410"/>
        <end position="471"/>
    </location>
</feature>
<sequence>MRTQLQQCHGLRDAVCGQWDHLLPSPAFSRDQSRFRDRVTGQHELGVYLHSHHIERRIGHRDLSRAASKRGRDTPLPSQSSQRAIPDQAWAADESEPDFWQLQEPLGPSAGSGGPVRRNDIDQALLNGSSSSADPFAEQDDDPALADRRYRSRAGSASTSSRLSAFSEGSKQSAEMGDEEATELIFKLEKYGSGWSEELFPRLTVEQRPIKKRIRIRNRSSFPDAWQAVPGRLWAPALRRRLPAAAALAPGRRRAFCTPAQQTHARRHASARMRCRAYAQGHAPAYLSAYRDRHGHAGAYGQVDVPEPWHEHMPSVEVRSQEGSAERYLTEVCGVPESAVDDVILRAVTWRVTAAGRPLIDRRHRSKVERNMPIVAAYLTDVCGVPPGAEGVGKVFQMSPCIMRCKPTQHDRWERRIIELAAYLFRHGHANVPEVYDPSPELGLWVRKQRAAKEQGNLSEERLRILLELGFEFGEEANITEEWELRFDLLMELLFMREEKLANGDIDSEAAQDWVCMEWGAVGGPAAREAALWVQLQREFHRRNLLSLVATKRLETLGIEWEPKGGMEWQRRWMNAFARLMYVVERGKKTVIALRAQEAQEKRRQLAQQTSLTGSAQASPKPRRPQSSAADIFEGLQPKRRTEGLAPAGVAAQRWLLEEMELRRAALGVTRMEPGQRAWLARQQRAWRRGALLHEQVLLLALSGCHLELYEAVEWRQTAHDVAAYLMGCQIQPALGMPSRVRQESSVLLSQPSRTISDLAPKRSLAKRARSRPGKILVEVPSVPAREREVSESRQAQLQRSHSSVALAQRPSSFDDTVFEAEEAPLSGAAAAWEDIVEAGALPRVAQVRPARVQSGTPPGRPPGWRLRIVRWVDTQRQLWAEQRLNAAQLRYMTLLGITWVLSDQVVHMSDDAWRERYLHIKSICKETGKARVDSLAHSIALHDWLEHQKALAALGWLAPDRERQLSLLGIDWRPDRAEGDADWDARMTELLAFRRQQGHVEVVHWEEAPQLAAWLIAVRTQWQQGQLAPFRVSQLTALGVRPCVSS</sequence>
<feature type="region of interest" description="Disordered" evidence="1">
    <location>
        <begin position="101"/>
        <end position="120"/>
    </location>
</feature>
<dbReference type="Pfam" id="PF03457">
    <property type="entry name" value="HA"/>
    <property type="match status" value="2"/>
</dbReference>
<feature type="region of interest" description="Disordered" evidence="1">
    <location>
        <begin position="59"/>
        <end position="94"/>
    </location>
</feature>
<feature type="region of interest" description="Disordered" evidence="1">
    <location>
        <begin position="604"/>
        <end position="628"/>
    </location>
</feature>
<comment type="caution">
    <text evidence="3">The sequence shown here is derived from an EMBL/GenBank/DDBJ whole genome shotgun (WGS) entry which is preliminary data.</text>
</comment>
<feature type="domain" description="Helicase-associated" evidence="2">
    <location>
        <begin position="981"/>
        <end position="1041"/>
    </location>
</feature>
<dbReference type="EMBL" id="CAXHTA020000018">
    <property type="protein sequence ID" value="CAL5228524.1"/>
    <property type="molecule type" value="Genomic_DNA"/>
</dbReference>